<dbReference type="PRINTS" id="PR01217">
    <property type="entry name" value="PRICHEXTENSN"/>
</dbReference>
<dbReference type="AlphaFoldDB" id="A0AAD5PMT2"/>
<accession>A0AAD5PMT2</accession>
<protein>
    <submittedName>
        <fullName evidence="3">Uncharacterized protein</fullName>
    </submittedName>
</protein>
<organism evidence="3 4">
    <name type="scientific">Daphnia sinensis</name>
    <dbReference type="NCBI Taxonomy" id="1820382"/>
    <lineage>
        <taxon>Eukaryota</taxon>
        <taxon>Metazoa</taxon>
        <taxon>Ecdysozoa</taxon>
        <taxon>Arthropoda</taxon>
        <taxon>Crustacea</taxon>
        <taxon>Branchiopoda</taxon>
        <taxon>Diplostraca</taxon>
        <taxon>Cladocera</taxon>
        <taxon>Anomopoda</taxon>
        <taxon>Daphniidae</taxon>
        <taxon>Daphnia</taxon>
        <taxon>Daphnia similis group</taxon>
    </lineage>
</organism>
<reference evidence="3 4" key="1">
    <citation type="submission" date="2022-05" db="EMBL/GenBank/DDBJ databases">
        <title>A multi-omics perspective on studying reproductive biology in Daphnia sinensis.</title>
        <authorList>
            <person name="Jia J."/>
        </authorList>
    </citation>
    <scope>NUCLEOTIDE SEQUENCE [LARGE SCALE GENOMIC DNA]</scope>
    <source>
        <strain evidence="3 4">WSL</strain>
    </source>
</reference>
<evidence type="ECO:0000313" key="3">
    <source>
        <dbReference type="EMBL" id="KAI9553426.1"/>
    </source>
</evidence>
<dbReference type="Proteomes" id="UP000820818">
    <property type="component" value="Linkage Group LG9"/>
</dbReference>
<name>A0AAD5PMT2_9CRUS</name>
<proteinExistence type="predicted"/>
<evidence type="ECO:0000256" key="1">
    <source>
        <dbReference type="SAM" id="MobiDB-lite"/>
    </source>
</evidence>
<feature type="signal peptide" evidence="2">
    <location>
        <begin position="1"/>
        <end position="31"/>
    </location>
</feature>
<feature type="region of interest" description="Disordered" evidence="1">
    <location>
        <begin position="140"/>
        <end position="162"/>
    </location>
</feature>
<feature type="region of interest" description="Disordered" evidence="1">
    <location>
        <begin position="228"/>
        <end position="248"/>
    </location>
</feature>
<keyword evidence="4" id="KW-1185">Reference proteome</keyword>
<evidence type="ECO:0000313" key="4">
    <source>
        <dbReference type="Proteomes" id="UP000820818"/>
    </source>
</evidence>
<keyword evidence="2" id="KW-0732">Signal</keyword>
<sequence length="248" mass="28232">MAPAASLPFNSFTSRLLFVLILILVVDDIASLKTNNKVRGEAARPLYGIILNAPYPKQNYVKPPVYQQPYKPFRPVYRPPPPVPYVQPQPSYYPPPPPYYPVAPPPPYRPPPTPYTPPVTPSYPQPEPYRPPAIPAYQTTTSTPYRPPVRPSGSRPVTFPVPTTFDNKPWEPMIPTSASYILDPAFQLNEIDGYPWTQQLREVDDHEEKLKDKLPELLFRDRIPSKSLAQQHASENDINFIPNPELRI</sequence>
<evidence type="ECO:0000256" key="2">
    <source>
        <dbReference type="SAM" id="SignalP"/>
    </source>
</evidence>
<dbReference type="EMBL" id="WJBH02000009">
    <property type="protein sequence ID" value="KAI9553426.1"/>
    <property type="molecule type" value="Genomic_DNA"/>
</dbReference>
<feature type="chain" id="PRO_5042165764" evidence="2">
    <location>
        <begin position="32"/>
        <end position="248"/>
    </location>
</feature>
<feature type="compositionally biased region" description="Polar residues" evidence="1">
    <location>
        <begin position="228"/>
        <end position="237"/>
    </location>
</feature>
<gene>
    <name evidence="3" type="ORF">GHT06_021332</name>
</gene>
<comment type="caution">
    <text evidence="3">The sequence shown here is derived from an EMBL/GenBank/DDBJ whole genome shotgun (WGS) entry which is preliminary data.</text>
</comment>